<comment type="caution">
    <text evidence="1">The sequence shown here is derived from an EMBL/GenBank/DDBJ whole genome shotgun (WGS) entry which is preliminary data.</text>
</comment>
<dbReference type="EMBL" id="JAGRRH010000015">
    <property type="protein sequence ID" value="KAG7355404.1"/>
    <property type="molecule type" value="Genomic_DNA"/>
</dbReference>
<name>A0A9K3L4Y1_9STRA</name>
<gene>
    <name evidence="1" type="ORF">IV203_000090</name>
</gene>
<protein>
    <submittedName>
        <fullName evidence="1">Uncharacterized protein</fullName>
    </submittedName>
</protein>
<organism evidence="1 2">
    <name type="scientific">Nitzschia inconspicua</name>
    <dbReference type="NCBI Taxonomy" id="303405"/>
    <lineage>
        <taxon>Eukaryota</taxon>
        <taxon>Sar</taxon>
        <taxon>Stramenopiles</taxon>
        <taxon>Ochrophyta</taxon>
        <taxon>Bacillariophyta</taxon>
        <taxon>Bacillariophyceae</taxon>
        <taxon>Bacillariophycidae</taxon>
        <taxon>Bacillariales</taxon>
        <taxon>Bacillariaceae</taxon>
        <taxon>Nitzschia</taxon>
    </lineage>
</organism>
<evidence type="ECO:0000313" key="1">
    <source>
        <dbReference type="EMBL" id="KAG7355404.1"/>
    </source>
</evidence>
<evidence type="ECO:0000313" key="2">
    <source>
        <dbReference type="Proteomes" id="UP000693970"/>
    </source>
</evidence>
<keyword evidence="2" id="KW-1185">Reference proteome</keyword>
<reference evidence="1" key="1">
    <citation type="journal article" date="2021" name="Sci. Rep.">
        <title>Diploid genomic architecture of Nitzschia inconspicua, an elite biomass production diatom.</title>
        <authorList>
            <person name="Oliver A."/>
            <person name="Podell S."/>
            <person name="Pinowska A."/>
            <person name="Traller J.C."/>
            <person name="Smith S.R."/>
            <person name="McClure R."/>
            <person name="Beliaev A."/>
            <person name="Bohutskyi P."/>
            <person name="Hill E.A."/>
            <person name="Rabines A."/>
            <person name="Zheng H."/>
            <person name="Allen L.Z."/>
            <person name="Kuo A."/>
            <person name="Grigoriev I.V."/>
            <person name="Allen A.E."/>
            <person name="Hazlebeck D."/>
            <person name="Allen E.E."/>
        </authorList>
    </citation>
    <scope>NUCLEOTIDE SEQUENCE</scope>
    <source>
        <strain evidence="1">Hildebrandi</strain>
    </source>
</reference>
<sequence length="140" mass="16120">MFVYAISSDSKWENKSPCFVWNSKKTATTADSIYVIVGRSMVQSIRGVNRQIVKLDTGNGSDDSMAGRSRRRHFEQRNYKPIALTNNKRRKRRCRPIRINKKDEDMVTTTILYLPPDFFSLPLMAASKASVMIKFIVKKP</sequence>
<dbReference type="Proteomes" id="UP000693970">
    <property type="component" value="Unassembled WGS sequence"/>
</dbReference>
<proteinExistence type="predicted"/>
<dbReference type="AlphaFoldDB" id="A0A9K3L4Y1"/>
<accession>A0A9K3L4Y1</accession>
<reference evidence="1" key="2">
    <citation type="submission" date="2021-04" db="EMBL/GenBank/DDBJ databases">
        <authorList>
            <person name="Podell S."/>
        </authorList>
    </citation>
    <scope>NUCLEOTIDE SEQUENCE</scope>
    <source>
        <strain evidence="1">Hildebrandi</strain>
    </source>
</reference>